<organism evidence="1 2">
    <name type="scientific">Thermoproteus sp. AZ2</name>
    <dbReference type="NCBI Taxonomy" id="1609232"/>
    <lineage>
        <taxon>Archaea</taxon>
        <taxon>Thermoproteota</taxon>
        <taxon>Thermoprotei</taxon>
        <taxon>Thermoproteales</taxon>
        <taxon>Thermoproteaceae</taxon>
        <taxon>Thermoproteus</taxon>
    </lineage>
</organism>
<accession>A0ACC6V2U2</accession>
<gene>
    <name evidence="1" type="ORF">TU35_009165</name>
</gene>
<evidence type="ECO:0000313" key="2">
    <source>
        <dbReference type="Proteomes" id="UP000033636"/>
    </source>
</evidence>
<proteinExistence type="predicted"/>
<dbReference type="EMBL" id="JZWT02000031">
    <property type="protein sequence ID" value="MFB6491384.1"/>
    <property type="molecule type" value="Genomic_DNA"/>
</dbReference>
<name>A0ACC6V2U2_9CREN</name>
<protein>
    <submittedName>
        <fullName evidence="1">Uncharacterized protein</fullName>
    </submittedName>
</protein>
<evidence type="ECO:0000313" key="1">
    <source>
        <dbReference type="EMBL" id="MFB6491384.1"/>
    </source>
</evidence>
<dbReference type="Proteomes" id="UP000033636">
    <property type="component" value="Unassembled WGS sequence"/>
</dbReference>
<sequence>MQELKKYVASAHLAIQPFLDVRCFGAPELCSDRRQIRFSRYTAIKK</sequence>
<comment type="caution">
    <text evidence="1">The sequence shown here is derived from an EMBL/GenBank/DDBJ whole genome shotgun (WGS) entry which is preliminary data.</text>
</comment>
<reference evidence="1" key="1">
    <citation type="submission" date="2024-07" db="EMBL/GenBank/DDBJ databases">
        <title>Metagenome and Metagenome-Assembled Genomes of Archaea from a hot spring from the geothermal field of Los Azufres, Mexico.</title>
        <authorList>
            <person name="Marin-Paredes R."/>
            <person name="Martinez-Romero E."/>
            <person name="Servin-Garciduenas L.E."/>
        </authorList>
    </citation>
    <scope>NUCLEOTIDE SEQUENCE</scope>
</reference>